<evidence type="ECO:0000256" key="1">
    <source>
        <dbReference type="ARBA" id="ARBA00023235"/>
    </source>
</evidence>
<dbReference type="Proteomes" id="UP000582837">
    <property type="component" value="Unassembled WGS sequence"/>
</dbReference>
<dbReference type="GO" id="GO:0047689">
    <property type="term" value="F:aspartate racemase activity"/>
    <property type="evidence" value="ECO:0007669"/>
    <property type="project" value="UniProtKB-EC"/>
</dbReference>
<dbReference type="EC" id="5.1.1.13" evidence="2"/>
<gene>
    <name evidence="2" type="ORF">HNQ61_002072</name>
</gene>
<dbReference type="Gene3D" id="3.40.50.1860">
    <property type="match status" value="2"/>
</dbReference>
<sequence>MKSLRGEVLGIVGGLGPLASAEFLRTVYRCATWEREQDAPRVLMDSNPAFPDRTSAFLAGEEHTVSPMLEEVLAALLERGATRLVICCMTAHHLLPRLPAELRRPIISVPEVIVAQLRRTRGRYLMLCTRGTRYVSLFEREPGWEDVADRVVFPEAADQDLIHDDLIYQIKRMADPAALAPIVRSLLAKYGTDGFIVGCSEIHLVANVLHGGAEHPECIDPFLAIASSFAHAAETAAHGAGDRIPSLPGAMVRASAA</sequence>
<evidence type="ECO:0000313" key="3">
    <source>
        <dbReference type="Proteomes" id="UP000582837"/>
    </source>
</evidence>
<dbReference type="InterPro" id="IPR001920">
    <property type="entry name" value="Asp/Glu_race"/>
</dbReference>
<keyword evidence="3" id="KW-1185">Reference proteome</keyword>
<keyword evidence="1 2" id="KW-0413">Isomerase</keyword>
<name>A0A841GXI3_9BACT</name>
<organism evidence="2 3">
    <name type="scientific">Longimicrobium terrae</name>
    <dbReference type="NCBI Taxonomy" id="1639882"/>
    <lineage>
        <taxon>Bacteria</taxon>
        <taxon>Pseudomonadati</taxon>
        <taxon>Gemmatimonadota</taxon>
        <taxon>Longimicrobiia</taxon>
        <taxon>Longimicrobiales</taxon>
        <taxon>Longimicrobiaceae</taxon>
        <taxon>Longimicrobium</taxon>
    </lineage>
</organism>
<dbReference type="InterPro" id="IPR015942">
    <property type="entry name" value="Asp/Glu/hydantoin_racemase"/>
</dbReference>
<dbReference type="PANTHER" id="PTHR21198">
    <property type="entry name" value="GLUTAMATE RACEMASE"/>
    <property type="match status" value="1"/>
</dbReference>
<dbReference type="EMBL" id="JACHIA010000004">
    <property type="protein sequence ID" value="MBB6070453.1"/>
    <property type="molecule type" value="Genomic_DNA"/>
</dbReference>
<dbReference type="RefSeq" id="WP_170040259.1">
    <property type="nucleotide sequence ID" value="NZ_JABDTL010000002.1"/>
</dbReference>
<dbReference type="AlphaFoldDB" id="A0A841GXI3"/>
<dbReference type="SUPFAM" id="SSF53681">
    <property type="entry name" value="Aspartate/glutamate racemase"/>
    <property type="match status" value="2"/>
</dbReference>
<accession>A0A841GXI3</accession>
<protein>
    <submittedName>
        <fullName evidence="2">Aspartate racemase</fullName>
        <ecNumber evidence="2">5.1.1.13</ecNumber>
    </submittedName>
</protein>
<proteinExistence type="predicted"/>
<reference evidence="2 3" key="1">
    <citation type="submission" date="2020-08" db="EMBL/GenBank/DDBJ databases">
        <title>Genomic Encyclopedia of Type Strains, Phase IV (KMG-IV): sequencing the most valuable type-strain genomes for metagenomic binning, comparative biology and taxonomic classification.</title>
        <authorList>
            <person name="Goeker M."/>
        </authorList>
    </citation>
    <scope>NUCLEOTIDE SEQUENCE [LARGE SCALE GENOMIC DNA]</scope>
    <source>
        <strain evidence="2 3">DSM 29007</strain>
    </source>
</reference>
<evidence type="ECO:0000313" key="2">
    <source>
        <dbReference type="EMBL" id="MBB6070453.1"/>
    </source>
</evidence>
<dbReference type="PANTHER" id="PTHR21198:SF7">
    <property type="entry name" value="ASPARTATE-GLUTAMATE RACEMASE FAMILY"/>
    <property type="match status" value="1"/>
</dbReference>
<dbReference type="Pfam" id="PF01177">
    <property type="entry name" value="Asp_Glu_race"/>
    <property type="match status" value="1"/>
</dbReference>
<comment type="caution">
    <text evidence="2">The sequence shown here is derived from an EMBL/GenBank/DDBJ whole genome shotgun (WGS) entry which is preliminary data.</text>
</comment>